<comment type="caution">
    <text evidence="3">The sequence shown here is derived from an EMBL/GenBank/DDBJ whole genome shotgun (WGS) entry which is preliminary data.</text>
</comment>
<evidence type="ECO:0000313" key="4">
    <source>
        <dbReference type="Proteomes" id="UP000268094"/>
    </source>
</evidence>
<dbReference type="SUPFAM" id="SSF48452">
    <property type="entry name" value="TPR-like"/>
    <property type="match status" value="1"/>
</dbReference>
<name>A0A3A8HPH7_9BACT</name>
<feature type="region of interest" description="Disordered" evidence="2">
    <location>
        <begin position="169"/>
        <end position="190"/>
    </location>
</feature>
<dbReference type="Gene3D" id="1.25.40.10">
    <property type="entry name" value="Tetratricopeptide repeat domain"/>
    <property type="match status" value="1"/>
</dbReference>
<dbReference type="Proteomes" id="UP000268094">
    <property type="component" value="Unassembled WGS sequence"/>
</dbReference>
<organism evidence="3 4">
    <name type="scientific">Corallococcus terminator</name>
    <dbReference type="NCBI Taxonomy" id="2316733"/>
    <lineage>
        <taxon>Bacteria</taxon>
        <taxon>Pseudomonadati</taxon>
        <taxon>Myxococcota</taxon>
        <taxon>Myxococcia</taxon>
        <taxon>Myxococcales</taxon>
        <taxon>Cystobacterineae</taxon>
        <taxon>Myxococcaceae</taxon>
        <taxon>Corallococcus</taxon>
    </lineage>
</organism>
<reference evidence="4" key="1">
    <citation type="submission" date="2018-09" db="EMBL/GenBank/DDBJ databases">
        <authorList>
            <person name="Livingstone P.G."/>
            <person name="Whitworth D.E."/>
        </authorList>
    </citation>
    <scope>NUCLEOTIDE SEQUENCE [LARGE SCALE GENOMIC DNA]</scope>
    <source>
        <strain evidence="4">CA054A</strain>
    </source>
</reference>
<keyword evidence="4" id="KW-1185">Reference proteome</keyword>
<feature type="non-terminal residue" evidence="3">
    <location>
        <position position="190"/>
    </location>
</feature>
<protein>
    <submittedName>
        <fullName evidence="3">Uncharacterized protein</fullName>
    </submittedName>
</protein>
<accession>A0A3A8HPH7</accession>
<evidence type="ECO:0000256" key="2">
    <source>
        <dbReference type="SAM" id="MobiDB-lite"/>
    </source>
</evidence>
<sequence>MQPYLDEALKLYNELDYEQALQQLAQGRSVSAAADDVSLSLYEGLILAELGRADAANEAFSAALKLQPDAELPFLVSPKVQQRFEEARQQVKRQLSEMAAPEMAPQPRVVVPPLHPPSSLPFAHVVSPAEEEQPPSFRRVWLPATIGGGLLVGGGVAYMLARGEEAKLKGSGTDFATPEDVKRTTSRGRT</sequence>
<feature type="repeat" description="TPR" evidence="1">
    <location>
        <begin position="37"/>
        <end position="70"/>
    </location>
</feature>
<dbReference type="InterPro" id="IPR011990">
    <property type="entry name" value="TPR-like_helical_dom_sf"/>
</dbReference>
<keyword evidence="1" id="KW-0802">TPR repeat</keyword>
<gene>
    <name evidence="3" type="ORF">D7V88_41265</name>
</gene>
<dbReference type="EMBL" id="RAVZ01000658">
    <property type="protein sequence ID" value="RKG67093.1"/>
    <property type="molecule type" value="Genomic_DNA"/>
</dbReference>
<dbReference type="PROSITE" id="PS50005">
    <property type="entry name" value="TPR"/>
    <property type="match status" value="1"/>
</dbReference>
<dbReference type="AlphaFoldDB" id="A0A3A8HPH7"/>
<proteinExistence type="predicted"/>
<evidence type="ECO:0000256" key="1">
    <source>
        <dbReference type="PROSITE-ProRule" id="PRU00339"/>
    </source>
</evidence>
<dbReference type="InterPro" id="IPR019734">
    <property type="entry name" value="TPR_rpt"/>
</dbReference>
<evidence type="ECO:0000313" key="3">
    <source>
        <dbReference type="EMBL" id="RKG67093.1"/>
    </source>
</evidence>